<dbReference type="Proteomes" id="UP000261540">
    <property type="component" value="Unplaced"/>
</dbReference>
<dbReference type="PANTHER" id="PTHR31025">
    <property type="entry name" value="SI:CH211-196P9.1-RELATED"/>
    <property type="match status" value="1"/>
</dbReference>
<protein>
    <recommendedName>
        <fullName evidence="1">C2H2-type domain-containing protein</fullName>
    </recommendedName>
</protein>
<feature type="domain" description="C2H2-type" evidence="1">
    <location>
        <begin position="55"/>
        <end position="78"/>
    </location>
</feature>
<dbReference type="Ensembl" id="ENSPKIT00000042516.1">
    <property type="protein sequence ID" value="ENSPKIP00000017993.1"/>
    <property type="gene ID" value="ENSPKIG00000003714.1"/>
</dbReference>
<organism evidence="2 3">
    <name type="scientific">Paramormyrops kingsleyae</name>
    <dbReference type="NCBI Taxonomy" id="1676925"/>
    <lineage>
        <taxon>Eukaryota</taxon>
        <taxon>Metazoa</taxon>
        <taxon>Chordata</taxon>
        <taxon>Craniata</taxon>
        <taxon>Vertebrata</taxon>
        <taxon>Euteleostomi</taxon>
        <taxon>Actinopterygii</taxon>
        <taxon>Neopterygii</taxon>
        <taxon>Teleostei</taxon>
        <taxon>Osteoglossocephala</taxon>
        <taxon>Osteoglossomorpha</taxon>
        <taxon>Osteoglossiformes</taxon>
        <taxon>Mormyridae</taxon>
        <taxon>Paramormyrops</taxon>
    </lineage>
</organism>
<dbReference type="AlphaFoldDB" id="A0A3B3RI04"/>
<evidence type="ECO:0000313" key="2">
    <source>
        <dbReference type="Ensembl" id="ENSPKIP00000017993.1"/>
    </source>
</evidence>
<evidence type="ECO:0000313" key="3">
    <source>
        <dbReference type="Proteomes" id="UP000261540"/>
    </source>
</evidence>
<dbReference type="InterPro" id="IPR013087">
    <property type="entry name" value="Znf_C2H2_type"/>
</dbReference>
<name>A0A3B3RI04_9TELE</name>
<dbReference type="GeneTree" id="ENSGT00940000163828"/>
<accession>A0A3B3RI04</accession>
<keyword evidence="3" id="KW-1185">Reference proteome</keyword>
<dbReference type="SMART" id="SM00355">
    <property type="entry name" value="ZnF_C2H2"/>
    <property type="match status" value="2"/>
</dbReference>
<dbReference type="PANTHER" id="PTHR31025:SF30">
    <property type="entry name" value="SI:DKEY-15H8.17"/>
    <property type="match status" value="1"/>
</dbReference>
<reference evidence="2" key="2">
    <citation type="submission" date="2025-09" db="UniProtKB">
        <authorList>
            <consortium name="Ensembl"/>
        </authorList>
    </citation>
    <scope>IDENTIFICATION</scope>
</reference>
<evidence type="ECO:0000259" key="1">
    <source>
        <dbReference type="PROSITE" id="PS00028"/>
    </source>
</evidence>
<dbReference type="PROSITE" id="PS00028">
    <property type="entry name" value="ZINC_FINGER_C2H2_1"/>
    <property type="match status" value="1"/>
</dbReference>
<reference evidence="2" key="1">
    <citation type="submission" date="2025-08" db="UniProtKB">
        <authorList>
            <consortium name="Ensembl"/>
        </authorList>
    </citation>
    <scope>IDENTIFICATION</scope>
</reference>
<proteinExistence type="predicted"/>
<sequence>MYRFHRHTVKPVPQTHKEGNALACTAEGCSFVSVHISTLCNHLQLHIKDGKKVSCPYDNCTKYFRVCSSFSSHVSRKHKIRAPCTAAAVSVSTASSVNSEMTQTFQTGLDGVSGDVSDELGIEMDDENNNASNEVDENDFINSLALFYLQMQAKIAIQAALPQLDREKLETVVGELVSKLGVEGPDDLQFIKEEDVRHLLTPIQCRKLLHTFKRDSRIGSVTSSPEEETVASSSTVSYPSQRIISCENSDWLSGFQVPWEEMRPTLRRAIDAGKRPEAEDRRHMVKVTVDSMREHCLNPTRKDCTAVAKAIIQKYPGSFLDKTEEGETIGCGYFSLLNQLKTRIEYITRGNTLSRLRKPRCSQASNDDQTSAPKCARIDSYGCIRWQPQEYPEGETLTSLEEKRKEMVDIFSQEGLRAAERGRVKELMTITYIKQREDINADPPSSILDITKQWPFLQSWKFLLYHFTTLTGVELQSRLNEDLDKKGKRLLEFFRCQLMKWSKEVKAVLQEALNTDREGTDGLAAMLVMMAHFKVAEDALFLLADVSMLSLFVIICTV</sequence>